<dbReference type="GO" id="GO:0004807">
    <property type="term" value="F:triose-phosphate isomerase activity"/>
    <property type="evidence" value="ECO:0007669"/>
    <property type="project" value="UniProtKB-UniRule"/>
</dbReference>
<dbReference type="PANTHER" id="PTHR21139:SF42">
    <property type="entry name" value="TRIOSEPHOSPHATE ISOMERASE"/>
    <property type="match status" value="1"/>
</dbReference>
<feature type="binding site" evidence="7">
    <location>
        <position position="174"/>
    </location>
    <ligand>
        <name>substrate</name>
    </ligand>
</feature>
<dbReference type="Gene3D" id="3.20.20.70">
    <property type="entry name" value="Aldolase class I"/>
    <property type="match status" value="1"/>
</dbReference>
<comment type="subcellular location">
    <subcellularLocation>
        <location evidence="7 8">Cytoplasm</location>
    </subcellularLocation>
</comment>
<dbReference type="InterPro" id="IPR020861">
    <property type="entry name" value="Triosephosphate_isomerase_AS"/>
</dbReference>
<evidence type="ECO:0000256" key="5">
    <source>
        <dbReference type="ARBA" id="ARBA00023152"/>
    </source>
</evidence>
<feature type="active site" description="Proton acceptor" evidence="7">
    <location>
        <position position="168"/>
    </location>
</feature>
<proteinExistence type="inferred from homology"/>
<feature type="binding site" evidence="7">
    <location>
        <position position="214"/>
    </location>
    <ligand>
        <name>substrate</name>
    </ligand>
</feature>
<dbReference type="HAMAP" id="MF_00147_B">
    <property type="entry name" value="TIM_B"/>
    <property type="match status" value="1"/>
</dbReference>
<evidence type="ECO:0000256" key="1">
    <source>
        <dbReference type="ARBA" id="ARBA00004680"/>
    </source>
</evidence>
<dbReference type="PROSITE" id="PS00171">
    <property type="entry name" value="TIM_1"/>
    <property type="match status" value="1"/>
</dbReference>
<dbReference type="GO" id="GO:0005829">
    <property type="term" value="C:cytosol"/>
    <property type="evidence" value="ECO:0007669"/>
    <property type="project" value="TreeGrafter"/>
</dbReference>
<dbReference type="InterPro" id="IPR000652">
    <property type="entry name" value="Triosephosphate_isomerase"/>
</dbReference>
<dbReference type="CDD" id="cd00311">
    <property type="entry name" value="TIM"/>
    <property type="match status" value="1"/>
</dbReference>
<dbReference type="EMBL" id="SCKX01000001">
    <property type="protein sequence ID" value="RWZ78189.1"/>
    <property type="molecule type" value="Genomic_DNA"/>
</dbReference>
<evidence type="ECO:0000256" key="6">
    <source>
        <dbReference type="ARBA" id="ARBA00023235"/>
    </source>
</evidence>
<dbReference type="InterPro" id="IPR035990">
    <property type="entry name" value="TIM_sf"/>
</dbReference>
<dbReference type="UniPathway" id="UPA00138"/>
<dbReference type="InterPro" id="IPR022896">
    <property type="entry name" value="TrioseP_Isoase_bac/euk"/>
</dbReference>
<dbReference type="Pfam" id="PF00121">
    <property type="entry name" value="TIM"/>
    <property type="match status" value="1"/>
</dbReference>
<gene>
    <name evidence="7" type="primary">tpiA</name>
    <name evidence="9" type="ORF">EOT05_00245</name>
</gene>
<keyword evidence="3 7" id="KW-0312">Gluconeogenesis</keyword>
<dbReference type="GO" id="GO:0019563">
    <property type="term" value="P:glycerol catabolic process"/>
    <property type="evidence" value="ECO:0007669"/>
    <property type="project" value="TreeGrafter"/>
</dbReference>
<evidence type="ECO:0000256" key="7">
    <source>
        <dbReference type="HAMAP-Rule" id="MF_00147"/>
    </source>
</evidence>
<comment type="similarity">
    <text evidence="2 7 8">Belongs to the triosephosphate isomerase family.</text>
</comment>
<dbReference type="InterPro" id="IPR013785">
    <property type="entry name" value="Aldolase_TIM"/>
</dbReference>
<feature type="binding site" evidence="7">
    <location>
        <begin position="235"/>
        <end position="236"/>
    </location>
    <ligand>
        <name>substrate</name>
    </ligand>
</feature>
<comment type="caution">
    <text evidence="9">The sequence shown here is derived from an EMBL/GenBank/DDBJ whole genome shotgun (WGS) entry which is preliminary data.</text>
</comment>
<organism evidence="9 10">
    <name type="scientific">Candidatus Microsaccharimonas sossegonensis</name>
    <dbReference type="NCBI Taxonomy" id="2506948"/>
    <lineage>
        <taxon>Bacteria</taxon>
        <taxon>Candidatus Saccharimonadota</taxon>
        <taxon>Candidatus Saccharimonadia</taxon>
        <taxon>Candidatus Saccharimonadales</taxon>
        <taxon>Candidatus Saccharimonadaceae</taxon>
        <taxon>Candidatus Microsaccharimonas</taxon>
    </lineage>
</organism>
<dbReference type="Proteomes" id="UP000289257">
    <property type="component" value="Unassembled WGS sequence"/>
</dbReference>
<evidence type="ECO:0000256" key="2">
    <source>
        <dbReference type="ARBA" id="ARBA00007422"/>
    </source>
</evidence>
<comment type="pathway">
    <text evidence="1 7 8">Carbohydrate degradation; glycolysis; D-glyceraldehyde 3-phosphate from glycerone phosphate: step 1/1.</text>
</comment>
<comment type="function">
    <text evidence="7">Involved in the gluconeogenesis. Catalyzes stereospecifically the conversion of dihydroxyacetone phosphate (DHAP) to D-glyceraldehyde-3-phosphate (G3P).</text>
</comment>
<keyword evidence="5 7" id="KW-0324">Glycolysis</keyword>
<dbReference type="GO" id="GO:0006094">
    <property type="term" value="P:gluconeogenesis"/>
    <property type="evidence" value="ECO:0007669"/>
    <property type="project" value="UniProtKB-UniRule"/>
</dbReference>
<keyword evidence="10" id="KW-1185">Reference proteome</keyword>
<dbReference type="GO" id="GO:0046166">
    <property type="term" value="P:glyceraldehyde-3-phosphate biosynthetic process"/>
    <property type="evidence" value="ECO:0007669"/>
    <property type="project" value="TreeGrafter"/>
</dbReference>
<evidence type="ECO:0000313" key="10">
    <source>
        <dbReference type="Proteomes" id="UP000289257"/>
    </source>
</evidence>
<dbReference type="PANTHER" id="PTHR21139">
    <property type="entry name" value="TRIOSEPHOSPHATE ISOMERASE"/>
    <property type="match status" value="1"/>
</dbReference>
<dbReference type="EC" id="5.3.1.1" evidence="7 8"/>
<dbReference type="AlphaFoldDB" id="A0A4Q0AGV7"/>
<feature type="active site" description="Electrophile" evidence="7">
    <location>
        <position position="96"/>
    </location>
</feature>
<name>A0A4Q0AGV7_9BACT</name>
<accession>A0A4Q0AGV7</accession>
<dbReference type="UniPathway" id="UPA00109">
    <property type="reaction ID" value="UER00189"/>
</dbReference>
<dbReference type="SUPFAM" id="SSF51351">
    <property type="entry name" value="Triosephosphate isomerase (TIM)"/>
    <property type="match status" value="1"/>
</dbReference>
<feature type="binding site" evidence="7">
    <location>
        <begin position="11"/>
        <end position="13"/>
    </location>
    <ligand>
        <name>substrate</name>
    </ligand>
</feature>
<evidence type="ECO:0000256" key="3">
    <source>
        <dbReference type="ARBA" id="ARBA00022432"/>
    </source>
</evidence>
<evidence type="ECO:0000313" key="9">
    <source>
        <dbReference type="EMBL" id="RWZ78189.1"/>
    </source>
</evidence>
<evidence type="ECO:0000256" key="8">
    <source>
        <dbReference type="RuleBase" id="RU363013"/>
    </source>
</evidence>
<dbReference type="PROSITE" id="PS51440">
    <property type="entry name" value="TIM_2"/>
    <property type="match status" value="1"/>
</dbReference>
<protein>
    <recommendedName>
        <fullName evidence="7 8">Triosephosphate isomerase</fullName>
        <shortName evidence="7">TIM</shortName>
        <shortName evidence="7">TPI</shortName>
        <ecNumber evidence="7 8">5.3.1.1</ecNumber>
    </recommendedName>
    <alternativeName>
        <fullName evidence="7">Triose-phosphate isomerase</fullName>
    </alternativeName>
</protein>
<sequence>MARDKTLIIGNWKMNLGVHDSSLYLHKLAKVVKIHRNVEVVIAPTILALQTLSVQVNLRQIKLAAQNFYYRDHGAYTGEVSATMLRGIVQYVLVGHSERRHVFHESDKDIRAKVQAAIRNDIRPILCVGETAGEKAADETKDVLFDQLIGGLANVTSEELEKIVIAYEPVWAIGTGKNALPPDVTFAIQAIRSQLKHLYGAKAAANIQVLYGGSVTADSAAAYLELPDVDGLLIGGASLDAHIFSGIIEKAYTIKK</sequence>
<dbReference type="GO" id="GO:0006096">
    <property type="term" value="P:glycolytic process"/>
    <property type="evidence" value="ECO:0007669"/>
    <property type="project" value="UniProtKB-UniRule"/>
</dbReference>
<dbReference type="NCBIfam" id="TIGR00419">
    <property type="entry name" value="tim"/>
    <property type="match status" value="1"/>
</dbReference>
<comment type="pathway">
    <text evidence="7 8">Carbohydrate biosynthesis; gluconeogenesis.</text>
</comment>
<reference evidence="9" key="1">
    <citation type="submission" date="2019-01" db="EMBL/GenBank/DDBJ databases">
        <title>Genomic signatures and co-occurrence patterns of the ultra-small Saccharimodia (Patescibacteria phylum) suggest a symbiotic lifestyle.</title>
        <authorList>
            <person name="Lemos L."/>
            <person name="Medeiros J."/>
            <person name="Andreote F."/>
            <person name="Fernandes G."/>
            <person name="Varani A."/>
            <person name="Oliveira G."/>
            <person name="Pylro V."/>
        </authorList>
    </citation>
    <scope>NUCLEOTIDE SEQUENCE [LARGE SCALE GENOMIC DNA]</scope>
    <source>
        <strain evidence="9">AMD02</strain>
    </source>
</reference>
<comment type="subunit">
    <text evidence="7 8">Homodimer.</text>
</comment>
<comment type="catalytic activity">
    <reaction evidence="7 8">
        <text>D-glyceraldehyde 3-phosphate = dihydroxyacetone phosphate</text>
        <dbReference type="Rhea" id="RHEA:18585"/>
        <dbReference type="ChEBI" id="CHEBI:57642"/>
        <dbReference type="ChEBI" id="CHEBI:59776"/>
        <dbReference type="EC" id="5.3.1.1"/>
    </reaction>
</comment>
<dbReference type="FunFam" id="3.20.20.70:FF:000016">
    <property type="entry name" value="Triosephosphate isomerase"/>
    <property type="match status" value="1"/>
</dbReference>
<evidence type="ECO:0000256" key="4">
    <source>
        <dbReference type="ARBA" id="ARBA00022490"/>
    </source>
</evidence>
<keyword evidence="4 7" id="KW-0963">Cytoplasm</keyword>
<keyword evidence="6 7" id="KW-0413">Isomerase</keyword>